<gene>
    <name evidence="1" type="ORF">DSW25_09430</name>
</gene>
<name>A0A073IV24_9RHOB</name>
<comment type="caution">
    <text evidence="1">The sequence shown here is derived from an EMBL/GenBank/DDBJ whole genome shotgun (WGS) entry which is preliminary data.</text>
</comment>
<dbReference type="Proteomes" id="UP000027734">
    <property type="component" value="Unassembled WGS sequence"/>
</dbReference>
<dbReference type="STRING" id="1300350.Z948_2770"/>
<dbReference type="RefSeq" id="WP_037951894.1">
    <property type="nucleotide sequence ID" value="NZ_JAMC01000003.1"/>
</dbReference>
<dbReference type="eggNOG" id="ENOG50335KI">
    <property type="taxonomic scope" value="Bacteria"/>
</dbReference>
<protein>
    <recommendedName>
        <fullName evidence="3">Dihydroorotate dehydrogenase</fullName>
    </recommendedName>
</protein>
<proteinExistence type="predicted"/>
<sequence length="110" mass="11471">MTQPDSFDLEAAFENARANPPQMSDALSARIVADAERLQPSAPLWQRLIAAVGGPAGVGGLVTATVAGFWFGVAPPGDQVDPLVLFGAVDTVVDEDLTELMGVGWFSEEG</sequence>
<dbReference type="AlphaFoldDB" id="A0A073IV24"/>
<evidence type="ECO:0000313" key="2">
    <source>
        <dbReference type="Proteomes" id="UP000027734"/>
    </source>
</evidence>
<keyword evidence="2" id="KW-1185">Reference proteome</keyword>
<evidence type="ECO:0000313" key="1">
    <source>
        <dbReference type="EMBL" id="KEJ89242.1"/>
    </source>
</evidence>
<organism evidence="1 2">
    <name type="scientific">Sulfitobacter donghicola DSW-25 = KCTC 12864 = JCM 14565</name>
    <dbReference type="NCBI Taxonomy" id="1300350"/>
    <lineage>
        <taxon>Bacteria</taxon>
        <taxon>Pseudomonadati</taxon>
        <taxon>Pseudomonadota</taxon>
        <taxon>Alphaproteobacteria</taxon>
        <taxon>Rhodobacterales</taxon>
        <taxon>Roseobacteraceae</taxon>
        <taxon>Sulfitobacter</taxon>
    </lineage>
</organism>
<evidence type="ECO:0008006" key="3">
    <source>
        <dbReference type="Google" id="ProtNLM"/>
    </source>
</evidence>
<dbReference type="EMBL" id="JAMC01000003">
    <property type="protein sequence ID" value="KEJ89242.1"/>
    <property type="molecule type" value="Genomic_DNA"/>
</dbReference>
<reference evidence="1 2" key="1">
    <citation type="submission" date="2014-01" db="EMBL/GenBank/DDBJ databases">
        <title>Sulfitobacter donghicola JCM 14565 Genome Sequencing.</title>
        <authorList>
            <person name="Lai Q."/>
            <person name="Hong Z."/>
        </authorList>
    </citation>
    <scope>NUCLEOTIDE SEQUENCE [LARGE SCALE GENOMIC DNA]</scope>
    <source>
        <strain evidence="1 2">JCM 14565</strain>
    </source>
</reference>
<accession>A0A073IV24</accession>